<protein>
    <submittedName>
        <fullName evidence="2">Toxic protein SymE</fullName>
    </submittedName>
</protein>
<dbReference type="GO" id="GO:0016788">
    <property type="term" value="F:hydrolase activity, acting on ester bonds"/>
    <property type="evidence" value="ECO:0007669"/>
    <property type="project" value="InterPro"/>
</dbReference>
<dbReference type="GO" id="GO:0016070">
    <property type="term" value="P:RNA metabolic process"/>
    <property type="evidence" value="ECO:0007669"/>
    <property type="project" value="InterPro"/>
</dbReference>
<dbReference type="Proteomes" id="UP000198606">
    <property type="component" value="Unassembled WGS sequence"/>
</dbReference>
<proteinExistence type="predicted"/>
<evidence type="ECO:0000313" key="2">
    <source>
        <dbReference type="EMBL" id="SDI64135.1"/>
    </source>
</evidence>
<reference evidence="2 3" key="1">
    <citation type="submission" date="2016-10" db="EMBL/GenBank/DDBJ databases">
        <authorList>
            <person name="de Groot N.N."/>
        </authorList>
    </citation>
    <scope>NUCLEOTIDE SEQUENCE [LARGE SCALE GENOMIC DNA]</scope>
    <source>
        <strain evidence="2 3">LMG 18387</strain>
    </source>
</reference>
<dbReference type="GO" id="GO:0003723">
    <property type="term" value="F:RNA binding"/>
    <property type="evidence" value="ECO:0007669"/>
    <property type="project" value="InterPro"/>
</dbReference>
<name>A0A1G8M8C5_9GAMM</name>
<dbReference type="GO" id="GO:0005737">
    <property type="term" value="C:cytoplasm"/>
    <property type="evidence" value="ECO:0007669"/>
    <property type="project" value="InterPro"/>
</dbReference>
<evidence type="ECO:0000313" key="3">
    <source>
        <dbReference type="Proteomes" id="UP000198606"/>
    </source>
</evidence>
<organism evidence="2 3">
    <name type="scientific">Phytopseudomonas flavescens</name>
    <dbReference type="NCBI Taxonomy" id="29435"/>
    <lineage>
        <taxon>Bacteria</taxon>
        <taxon>Pseudomonadati</taxon>
        <taxon>Pseudomonadota</taxon>
        <taxon>Gammaproteobacteria</taxon>
        <taxon>Pseudomonadales</taxon>
        <taxon>Pseudomonadaceae</taxon>
        <taxon>Phytopseudomonas</taxon>
    </lineage>
</organism>
<dbReference type="Pfam" id="PF08845">
    <property type="entry name" value="SymE_toxin"/>
    <property type="match status" value="1"/>
</dbReference>
<dbReference type="RefSeq" id="WP_084308003.1">
    <property type="nucleotide sequence ID" value="NZ_FNDG01000021.1"/>
</dbReference>
<dbReference type="InterPro" id="IPR014944">
    <property type="entry name" value="Toxin_SymE-like"/>
</dbReference>
<dbReference type="EMBL" id="FNDG01000021">
    <property type="protein sequence ID" value="SDI64135.1"/>
    <property type="molecule type" value="Genomic_DNA"/>
</dbReference>
<evidence type="ECO:0000259" key="1">
    <source>
        <dbReference type="Pfam" id="PF08845"/>
    </source>
</evidence>
<gene>
    <name evidence="2" type="ORF">SAMN05216588_1213</name>
</gene>
<sequence length="78" mass="8964">MKNRKLKVRLGYYDLPATTERARSATYISNPKVPFILLKGYWLERANFLIDTPLDVCVQENRLIITVADANGIRDRPA</sequence>
<accession>A0A1G8M8C5</accession>
<feature type="domain" description="Toxin SymE-like" evidence="1">
    <location>
        <begin position="11"/>
        <end position="67"/>
    </location>
</feature>
<dbReference type="AlphaFoldDB" id="A0A1G8M8C5"/>